<feature type="domain" description="Phosphoribosyltransferase" evidence="2">
    <location>
        <begin position="44"/>
        <end position="137"/>
    </location>
</feature>
<dbReference type="PANTHER" id="PTHR47505:SF1">
    <property type="entry name" value="DNA UTILIZATION PROTEIN YHGH"/>
    <property type="match status" value="1"/>
</dbReference>
<dbReference type="InterPro" id="IPR051910">
    <property type="entry name" value="ComF/GntX_DNA_util-trans"/>
</dbReference>
<comment type="similarity">
    <text evidence="1">Belongs to the ComF/GntX family.</text>
</comment>
<evidence type="ECO:0000313" key="3">
    <source>
        <dbReference type="EMBL" id="GAX62065.1"/>
    </source>
</evidence>
<evidence type="ECO:0000313" key="4">
    <source>
        <dbReference type="Proteomes" id="UP000218542"/>
    </source>
</evidence>
<keyword evidence="3" id="KW-0808">Transferase</keyword>
<accession>A0A286U1R6</accession>
<dbReference type="AlphaFoldDB" id="A0A286U1R6"/>
<organism evidence="3 4">
    <name type="scientific">Candidatus Scalindua japonica</name>
    <dbReference type="NCBI Taxonomy" id="1284222"/>
    <lineage>
        <taxon>Bacteria</taxon>
        <taxon>Pseudomonadati</taxon>
        <taxon>Planctomycetota</taxon>
        <taxon>Candidatus Brocadiia</taxon>
        <taxon>Candidatus Brocadiales</taxon>
        <taxon>Candidatus Scalinduaceae</taxon>
        <taxon>Candidatus Scalindua</taxon>
    </lineage>
</organism>
<gene>
    <name evidence="3" type="ORF">SCALIN_C28_0267</name>
</gene>
<sequence>MYLATPLASLLVNLLHQEVIGEIDLIVPVPLHWKKKQERGFNQSELMAKEISKKLSIPISINNLHRVKNTLSQTQLSRSQRQKNVKDAFKIKNPEIFIKKNVLLVDDVLTTGITASECAKSLKNTGTSKVFLIALARSNM</sequence>
<keyword evidence="4" id="KW-1185">Reference proteome</keyword>
<proteinExistence type="inferred from homology"/>
<evidence type="ECO:0000256" key="1">
    <source>
        <dbReference type="ARBA" id="ARBA00008007"/>
    </source>
</evidence>
<dbReference type="Pfam" id="PF00156">
    <property type="entry name" value="Pribosyltran"/>
    <property type="match status" value="1"/>
</dbReference>
<evidence type="ECO:0000259" key="2">
    <source>
        <dbReference type="Pfam" id="PF00156"/>
    </source>
</evidence>
<reference evidence="4" key="1">
    <citation type="journal article" date="2017" name="Environ. Microbiol. Rep.">
        <title>Genetic Diversity of Marine Anaerobic Ammonium-Oxidizing Bacteria as Revealed by Genomic and Proteomic Analyses of 'Candidatus Scalindua japonica'.</title>
        <authorList>
            <person name="Oshiki M."/>
            <person name="Mizuto K."/>
            <person name="Kimura Z."/>
            <person name="Kindaichi T."/>
            <person name="Satoh H."/>
            <person name="Okabe S."/>
        </authorList>
    </citation>
    <scope>NUCLEOTIDE SEQUENCE [LARGE SCALE GENOMIC DNA]</scope>
    <source>
        <strain evidence="4">husup-a2</strain>
    </source>
</reference>
<dbReference type="GO" id="GO:0016757">
    <property type="term" value="F:glycosyltransferase activity"/>
    <property type="evidence" value="ECO:0007669"/>
    <property type="project" value="UniProtKB-KW"/>
</dbReference>
<dbReference type="Gene3D" id="3.40.50.2020">
    <property type="match status" value="1"/>
</dbReference>
<dbReference type="Proteomes" id="UP000218542">
    <property type="component" value="Unassembled WGS sequence"/>
</dbReference>
<dbReference type="SUPFAM" id="SSF53271">
    <property type="entry name" value="PRTase-like"/>
    <property type="match status" value="1"/>
</dbReference>
<dbReference type="CDD" id="cd06223">
    <property type="entry name" value="PRTases_typeI"/>
    <property type="match status" value="1"/>
</dbReference>
<keyword evidence="3" id="KW-0328">Glycosyltransferase</keyword>
<name>A0A286U1R6_9BACT</name>
<dbReference type="EMBL" id="BAOS01000028">
    <property type="protein sequence ID" value="GAX62065.1"/>
    <property type="molecule type" value="Genomic_DNA"/>
</dbReference>
<dbReference type="PANTHER" id="PTHR47505">
    <property type="entry name" value="DNA UTILIZATION PROTEIN YHGH"/>
    <property type="match status" value="1"/>
</dbReference>
<comment type="caution">
    <text evidence="3">The sequence shown here is derived from an EMBL/GenBank/DDBJ whole genome shotgun (WGS) entry which is preliminary data.</text>
</comment>
<protein>
    <submittedName>
        <fullName evidence="3">Amidophosphoribosyltransferase</fullName>
    </submittedName>
</protein>
<dbReference type="InterPro" id="IPR029057">
    <property type="entry name" value="PRTase-like"/>
</dbReference>
<dbReference type="InterPro" id="IPR000836">
    <property type="entry name" value="PRTase_dom"/>
</dbReference>